<dbReference type="InterPro" id="IPR010445">
    <property type="entry name" value="LapA_dom"/>
</dbReference>
<keyword evidence="9" id="KW-1185">Reference proteome</keyword>
<organism evidence="8 9">
    <name type="scientific">Lysobacter hankyongensis</name>
    <dbReference type="NCBI Taxonomy" id="1176535"/>
    <lineage>
        <taxon>Bacteria</taxon>
        <taxon>Pseudomonadati</taxon>
        <taxon>Pseudomonadota</taxon>
        <taxon>Gammaproteobacteria</taxon>
        <taxon>Lysobacterales</taxon>
        <taxon>Lysobacteraceae</taxon>
        <taxon>Lysobacter</taxon>
    </lineage>
</organism>
<feature type="domain" description="Lipopolysaccharide assembly protein A" evidence="7">
    <location>
        <begin position="22"/>
        <end position="73"/>
    </location>
</feature>
<evidence type="ECO:0000259" key="7">
    <source>
        <dbReference type="Pfam" id="PF06305"/>
    </source>
</evidence>
<dbReference type="RefSeq" id="WP_345304097.1">
    <property type="nucleotide sequence ID" value="NZ_BAABJE010000015.1"/>
</dbReference>
<feature type="region of interest" description="Disordered" evidence="5">
    <location>
        <begin position="75"/>
        <end position="100"/>
    </location>
</feature>
<protein>
    <recommendedName>
        <fullName evidence="7">Lipopolysaccharide assembly protein A domain-containing protein</fullName>
    </recommendedName>
</protein>
<evidence type="ECO:0000256" key="5">
    <source>
        <dbReference type="SAM" id="MobiDB-lite"/>
    </source>
</evidence>
<accession>A0ABP9BZZ6</accession>
<evidence type="ECO:0000313" key="9">
    <source>
        <dbReference type="Proteomes" id="UP001499959"/>
    </source>
</evidence>
<keyword evidence="2 6" id="KW-0812">Transmembrane</keyword>
<feature type="transmembrane region" description="Helical" evidence="6">
    <location>
        <begin position="40"/>
        <end position="67"/>
    </location>
</feature>
<name>A0ABP9BZZ6_9GAMM</name>
<keyword evidence="1" id="KW-1003">Cell membrane</keyword>
<sequence length="100" mass="10286">MRRLRALIAIVFLALGLVLGVLNAEPASVDLGVFEIRAGLGVILLCTLLAGVLLGGLAIVASVVLPLRREVRRGRMPAPPTEATTATAALPTPIPASSEP</sequence>
<dbReference type="Proteomes" id="UP001499959">
    <property type="component" value="Unassembled WGS sequence"/>
</dbReference>
<evidence type="ECO:0000256" key="6">
    <source>
        <dbReference type="SAM" id="Phobius"/>
    </source>
</evidence>
<keyword evidence="3 6" id="KW-1133">Transmembrane helix</keyword>
<evidence type="ECO:0000256" key="1">
    <source>
        <dbReference type="ARBA" id="ARBA00022475"/>
    </source>
</evidence>
<evidence type="ECO:0000256" key="3">
    <source>
        <dbReference type="ARBA" id="ARBA00022989"/>
    </source>
</evidence>
<keyword evidence="4 6" id="KW-0472">Membrane</keyword>
<dbReference type="Pfam" id="PF06305">
    <property type="entry name" value="LapA_dom"/>
    <property type="match status" value="1"/>
</dbReference>
<dbReference type="EMBL" id="BAABJE010000015">
    <property type="protein sequence ID" value="GAA4800994.1"/>
    <property type="molecule type" value="Genomic_DNA"/>
</dbReference>
<feature type="compositionally biased region" description="Low complexity" evidence="5">
    <location>
        <begin position="81"/>
        <end position="91"/>
    </location>
</feature>
<proteinExistence type="predicted"/>
<comment type="caution">
    <text evidence="8">The sequence shown here is derived from an EMBL/GenBank/DDBJ whole genome shotgun (WGS) entry which is preliminary data.</text>
</comment>
<evidence type="ECO:0000256" key="4">
    <source>
        <dbReference type="ARBA" id="ARBA00023136"/>
    </source>
</evidence>
<evidence type="ECO:0000256" key="2">
    <source>
        <dbReference type="ARBA" id="ARBA00022692"/>
    </source>
</evidence>
<reference evidence="9" key="1">
    <citation type="journal article" date="2019" name="Int. J. Syst. Evol. Microbiol.">
        <title>The Global Catalogue of Microorganisms (GCM) 10K type strain sequencing project: providing services to taxonomists for standard genome sequencing and annotation.</title>
        <authorList>
            <consortium name="The Broad Institute Genomics Platform"/>
            <consortium name="The Broad Institute Genome Sequencing Center for Infectious Disease"/>
            <person name="Wu L."/>
            <person name="Ma J."/>
        </authorList>
    </citation>
    <scope>NUCLEOTIDE SEQUENCE [LARGE SCALE GENOMIC DNA]</scope>
    <source>
        <strain evidence="9">JCM 18204</strain>
    </source>
</reference>
<evidence type="ECO:0000313" key="8">
    <source>
        <dbReference type="EMBL" id="GAA4800994.1"/>
    </source>
</evidence>
<gene>
    <name evidence="8" type="ORF">GCM10023307_29410</name>
</gene>